<reference evidence="2" key="1">
    <citation type="submission" date="2023-07" db="EMBL/GenBank/DDBJ databases">
        <title>Novel species in the genus Lipingzhangella isolated from Sambhar Salt Lake.</title>
        <authorList>
            <person name="Jiya N."/>
            <person name="Kajale S."/>
            <person name="Sharma A."/>
        </authorList>
    </citation>
    <scope>NUCLEOTIDE SEQUENCE [LARGE SCALE GENOMIC DNA]</scope>
    <source>
        <strain evidence="2">LS1_29</strain>
    </source>
</reference>
<name>A0ABU2HA85_9ACTN</name>
<evidence type="ECO:0008006" key="3">
    <source>
        <dbReference type="Google" id="ProtNLM"/>
    </source>
</evidence>
<organism evidence="1 2">
    <name type="scientific">Lipingzhangella rawalii</name>
    <dbReference type="NCBI Taxonomy" id="2055835"/>
    <lineage>
        <taxon>Bacteria</taxon>
        <taxon>Bacillati</taxon>
        <taxon>Actinomycetota</taxon>
        <taxon>Actinomycetes</taxon>
        <taxon>Streptosporangiales</taxon>
        <taxon>Nocardiopsidaceae</taxon>
        <taxon>Lipingzhangella</taxon>
    </lineage>
</organism>
<gene>
    <name evidence="1" type="ORF">RIF23_18230</name>
</gene>
<sequence length="283" mass="31283">MTAENQDTLSAEDLAAWVEEAWNDAGRLRAIIHGALDAGRATEVQVAAQRLRDIDDDLDRAAVLHAQVLRMCGEQERAEHDLRAHIKARGGAADTWFALAPLAAWRGDESDVNTVLDTVLAHDPNHADALHWGWGYQRRHHGERWAATWLRDRSEGSWLALTMRGEHALAWGDTDTAMELFHEACRAEPRGPGPLERATRALAEQGSAEADAATVRITVRCWTGERGPWPLIAAVEAHLRLGQVAEATLLMARLRGLVLTEQARPVVAELERRVQEAARARGL</sequence>
<comment type="caution">
    <text evidence="1">The sequence shown here is derived from an EMBL/GenBank/DDBJ whole genome shotgun (WGS) entry which is preliminary data.</text>
</comment>
<protein>
    <recommendedName>
        <fullName evidence="3">Tetratricopeptide repeat protein</fullName>
    </recommendedName>
</protein>
<keyword evidence="2" id="KW-1185">Reference proteome</keyword>
<proteinExistence type="predicted"/>
<dbReference type="RefSeq" id="WP_310913801.1">
    <property type="nucleotide sequence ID" value="NZ_JAVLVT010000010.1"/>
</dbReference>
<accession>A0ABU2HA85</accession>
<evidence type="ECO:0000313" key="2">
    <source>
        <dbReference type="Proteomes" id="UP001250214"/>
    </source>
</evidence>
<evidence type="ECO:0000313" key="1">
    <source>
        <dbReference type="EMBL" id="MDS1272230.1"/>
    </source>
</evidence>
<dbReference type="Proteomes" id="UP001250214">
    <property type="component" value="Unassembled WGS sequence"/>
</dbReference>
<dbReference type="InterPro" id="IPR011990">
    <property type="entry name" value="TPR-like_helical_dom_sf"/>
</dbReference>
<dbReference type="EMBL" id="JAVLVT010000010">
    <property type="protein sequence ID" value="MDS1272230.1"/>
    <property type="molecule type" value="Genomic_DNA"/>
</dbReference>
<dbReference type="SUPFAM" id="SSF48452">
    <property type="entry name" value="TPR-like"/>
    <property type="match status" value="1"/>
</dbReference>
<dbReference type="Gene3D" id="1.25.40.10">
    <property type="entry name" value="Tetratricopeptide repeat domain"/>
    <property type="match status" value="1"/>
</dbReference>